<feature type="transmembrane region" description="Helical" evidence="6">
    <location>
        <begin position="162"/>
        <end position="185"/>
    </location>
</feature>
<dbReference type="OrthoDB" id="44736at2759"/>
<feature type="transmembrane region" description="Helical" evidence="6">
    <location>
        <begin position="67"/>
        <end position="85"/>
    </location>
</feature>
<dbReference type="PANTHER" id="PTHR12385">
    <property type="entry name" value="CHOLINE TRANSPORTER-LIKE (SLC FAMILY 44)"/>
    <property type="match status" value="1"/>
</dbReference>
<evidence type="ECO:0000256" key="7">
    <source>
        <dbReference type="SAM" id="MobiDB-lite"/>
    </source>
</evidence>
<dbReference type="GeneID" id="20802506"/>
<evidence type="ECO:0000256" key="2">
    <source>
        <dbReference type="ARBA" id="ARBA00007168"/>
    </source>
</evidence>
<accession>W4HDD9</accession>
<sequence length="533" mass="59423">MMHSIPVHDTSVPDEAEMEDLHLHSPTSESSVSLIPLDASTARNIYGNGKKLVPSLSVPLWNKDTRFLGLYALQTLLTIIAVATIEHRSKVKAAAALANETTIAGSVRPDYDIADRGVPYIGYMVLVGALYSLSWICVFFYLPKDIYIRFSTISSFVGLAPLALVLVLSGSWGGFFLGLGVALIAFSDFLWTRKNKLGFDFVAAVFDLVAKVLLDLPSVLLAVVGILLLGTTWAFWCGQLLADVRDDEGWSFNLLWLFFHFYWTSHLVHTLISLLVSGTVMYWYHHWDNSNDAPHLFVDPPSSPRSLESKVSSVDLDDDIARRRGSKTKAVRAHVVVLHYTRMSMSYALGSACLAAIFCPIAHLLWNILRMANRDDSYRWLRVVVRPVAPSIEAFIQLYHKYSLVFVAGFGQSFATSAADAWKLMHDRGIEAIVDDDLTSRLLLFVANGCAGTMGTLCNIVLLGSHLRVYGTIVSFLVGYFVCQAATTMMNITVKTLFICFAVHPARLSRLNPIIYHRFMRLSELKSFGERHR</sequence>
<evidence type="ECO:0000256" key="1">
    <source>
        <dbReference type="ARBA" id="ARBA00004141"/>
    </source>
</evidence>
<evidence type="ECO:0000313" key="8">
    <source>
        <dbReference type="EMBL" id="ETV89138.1"/>
    </source>
</evidence>
<keyword evidence="3 6" id="KW-0812">Transmembrane</keyword>
<comment type="subcellular location">
    <subcellularLocation>
        <location evidence="6">Cell membrane</location>
        <topology evidence="6">Multi-pass membrane protein</topology>
    </subcellularLocation>
    <subcellularLocation>
        <location evidence="1">Membrane</location>
        <topology evidence="1">Multi-pass membrane protein</topology>
    </subcellularLocation>
</comment>
<dbReference type="EMBL" id="KI913114">
    <property type="protein sequence ID" value="ETV89138.1"/>
    <property type="molecule type" value="Genomic_DNA"/>
</dbReference>
<feature type="transmembrane region" description="Helical" evidence="6">
    <location>
        <begin position="220"/>
        <end position="242"/>
    </location>
</feature>
<reference evidence="8" key="1">
    <citation type="submission" date="2013-12" db="EMBL/GenBank/DDBJ databases">
        <title>The Genome Sequence of Aphanomyces astaci APO3.</title>
        <authorList>
            <consortium name="The Broad Institute Genomics Platform"/>
            <person name="Russ C."/>
            <person name="Tyler B."/>
            <person name="van West P."/>
            <person name="Dieguez-Uribeondo J."/>
            <person name="Young S.K."/>
            <person name="Zeng Q."/>
            <person name="Gargeya S."/>
            <person name="Fitzgerald M."/>
            <person name="Abouelleil A."/>
            <person name="Alvarado L."/>
            <person name="Chapman S.B."/>
            <person name="Gainer-Dewar J."/>
            <person name="Goldberg J."/>
            <person name="Griggs A."/>
            <person name="Gujja S."/>
            <person name="Hansen M."/>
            <person name="Howarth C."/>
            <person name="Imamovic A."/>
            <person name="Ireland A."/>
            <person name="Larimer J."/>
            <person name="McCowan C."/>
            <person name="Murphy C."/>
            <person name="Pearson M."/>
            <person name="Poon T.W."/>
            <person name="Priest M."/>
            <person name="Roberts A."/>
            <person name="Saif S."/>
            <person name="Shea T."/>
            <person name="Sykes S."/>
            <person name="Wortman J."/>
            <person name="Nusbaum C."/>
            <person name="Birren B."/>
        </authorList>
    </citation>
    <scope>NUCLEOTIDE SEQUENCE [LARGE SCALE GENOMIC DNA]</scope>
    <source>
        <strain evidence="8">APO3</strain>
    </source>
</reference>
<dbReference type="Pfam" id="PF04515">
    <property type="entry name" value="Choline_transpo"/>
    <property type="match status" value="1"/>
</dbReference>
<dbReference type="VEuPathDB" id="FungiDB:H257_00510"/>
<protein>
    <recommendedName>
        <fullName evidence="6">Choline transporter-like protein</fullName>
    </recommendedName>
</protein>
<gene>
    <name evidence="8" type="ORF">H257_00510</name>
</gene>
<evidence type="ECO:0000256" key="6">
    <source>
        <dbReference type="RuleBase" id="RU368066"/>
    </source>
</evidence>
<dbReference type="GO" id="GO:0022857">
    <property type="term" value="F:transmembrane transporter activity"/>
    <property type="evidence" value="ECO:0007669"/>
    <property type="project" value="UniProtKB-UniRule"/>
</dbReference>
<dbReference type="RefSeq" id="XP_009821538.1">
    <property type="nucleotide sequence ID" value="XM_009823236.1"/>
</dbReference>
<feature type="transmembrane region" description="Helical" evidence="6">
    <location>
        <begin position="254"/>
        <end position="284"/>
    </location>
</feature>
<keyword evidence="4 6" id="KW-1133">Transmembrane helix</keyword>
<dbReference type="InterPro" id="IPR007603">
    <property type="entry name" value="Choline_transptr-like"/>
</dbReference>
<dbReference type="STRING" id="112090.W4HDD9"/>
<dbReference type="GO" id="GO:0005886">
    <property type="term" value="C:plasma membrane"/>
    <property type="evidence" value="ECO:0007669"/>
    <property type="project" value="UniProtKB-SubCell"/>
</dbReference>
<evidence type="ECO:0000256" key="5">
    <source>
        <dbReference type="ARBA" id="ARBA00023136"/>
    </source>
</evidence>
<keyword evidence="5 6" id="KW-0472">Membrane</keyword>
<feature type="transmembrane region" description="Helical" evidence="6">
    <location>
        <begin position="442"/>
        <end position="463"/>
    </location>
</feature>
<comment type="function">
    <text evidence="6">Choline transporter.</text>
</comment>
<dbReference type="AlphaFoldDB" id="W4HDD9"/>
<dbReference type="PANTHER" id="PTHR12385:SF4">
    <property type="entry name" value="PROTEIN PNS1"/>
    <property type="match status" value="1"/>
</dbReference>
<feature type="region of interest" description="Disordered" evidence="7">
    <location>
        <begin position="1"/>
        <end position="27"/>
    </location>
</feature>
<feature type="transmembrane region" description="Helical" evidence="6">
    <location>
        <begin position="347"/>
        <end position="369"/>
    </location>
</feature>
<feature type="transmembrane region" description="Helical" evidence="6">
    <location>
        <begin position="469"/>
        <end position="487"/>
    </location>
</feature>
<evidence type="ECO:0000256" key="3">
    <source>
        <dbReference type="ARBA" id="ARBA00022692"/>
    </source>
</evidence>
<name>W4HDD9_APHAT</name>
<proteinExistence type="inferred from homology"/>
<organism evidence="8">
    <name type="scientific">Aphanomyces astaci</name>
    <name type="common">Crayfish plague agent</name>
    <dbReference type="NCBI Taxonomy" id="112090"/>
    <lineage>
        <taxon>Eukaryota</taxon>
        <taxon>Sar</taxon>
        <taxon>Stramenopiles</taxon>
        <taxon>Oomycota</taxon>
        <taxon>Saprolegniomycetes</taxon>
        <taxon>Saprolegniales</taxon>
        <taxon>Verrucalvaceae</taxon>
        <taxon>Aphanomyces</taxon>
    </lineage>
</organism>
<comment type="similarity">
    <text evidence="2 6">Belongs to the CTL (choline transporter-like) family.</text>
</comment>
<feature type="transmembrane region" description="Helical" evidence="6">
    <location>
        <begin position="120"/>
        <end position="142"/>
    </location>
</feature>
<evidence type="ECO:0000256" key="4">
    <source>
        <dbReference type="ARBA" id="ARBA00022989"/>
    </source>
</evidence>